<sequence>MPSQESDGNFIYYFYEVDAMNEPTTVPFDRFVTYVNKHPGTQFFLFADHCTKDKIDGWLNNDHVTVHWWKDITPELDADLIPILAEALQPTERNYGAIIEISPSVSPEELSSICYDTELCSAGELMIAKDSKLPNNIIQHYENTFNPEYEGEDCNPFQKEIYNGWALMVFYEDNEGDMGLPHRPAYISVYSSGDIDDSFFDWGIMKSKLITRY</sequence>
<comment type="caution">
    <text evidence="1">The sequence shown here is derived from an EMBL/GenBank/DDBJ whole genome shotgun (WGS) entry which is preliminary data.</text>
</comment>
<proteinExistence type="predicted"/>
<accession>L1MI59</accession>
<reference evidence="1 2" key="1">
    <citation type="submission" date="2012-05" db="EMBL/GenBank/DDBJ databases">
        <authorList>
            <person name="Weinstock G."/>
            <person name="Sodergren E."/>
            <person name="Lobos E.A."/>
            <person name="Fulton L."/>
            <person name="Fulton R."/>
            <person name="Courtney L."/>
            <person name="Fronick C."/>
            <person name="O'Laughlin M."/>
            <person name="Godfrey J."/>
            <person name="Wilson R.M."/>
            <person name="Miner T."/>
            <person name="Farmer C."/>
            <person name="Delehaunty K."/>
            <person name="Cordes M."/>
            <person name="Minx P."/>
            <person name="Tomlinson C."/>
            <person name="Chen J."/>
            <person name="Wollam A."/>
            <person name="Pepin K.H."/>
            <person name="Bhonagiri V."/>
            <person name="Zhang X."/>
            <person name="Suruliraj S."/>
            <person name="Warren W."/>
            <person name="Mitreva M."/>
            <person name="Mardis E.R."/>
            <person name="Wilson R.K."/>
        </authorList>
    </citation>
    <scope>NUCLEOTIDE SEQUENCE [LARGE SCALE GENOMIC DNA]</scope>
    <source>
        <strain evidence="1 2">F0235</strain>
    </source>
</reference>
<dbReference type="RefSeq" id="WP_006063217.1">
    <property type="nucleotide sequence ID" value="NZ_KB290830.1"/>
</dbReference>
<protein>
    <submittedName>
        <fullName evidence="1">Uncharacterized protein</fullName>
    </submittedName>
</protein>
<dbReference type="AlphaFoldDB" id="L1MI59"/>
<evidence type="ECO:0000313" key="2">
    <source>
        <dbReference type="Proteomes" id="UP000010445"/>
    </source>
</evidence>
<evidence type="ECO:0000313" key="1">
    <source>
        <dbReference type="EMBL" id="EKX90912.1"/>
    </source>
</evidence>
<dbReference type="HOGENOM" id="CLU_1292600_0_0_11"/>
<dbReference type="EMBL" id="AMEM01000016">
    <property type="protein sequence ID" value="EKX90912.1"/>
    <property type="molecule type" value="Genomic_DNA"/>
</dbReference>
<keyword evidence="2" id="KW-1185">Reference proteome</keyword>
<organism evidence="1 2">
    <name type="scientific">Corynebacterium durum F0235</name>
    <dbReference type="NCBI Taxonomy" id="1035195"/>
    <lineage>
        <taxon>Bacteria</taxon>
        <taxon>Bacillati</taxon>
        <taxon>Actinomycetota</taxon>
        <taxon>Actinomycetes</taxon>
        <taxon>Mycobacteriales</taxon>
        <taxon>Corynebacteriaceae</taxon>
        <taxon>Corynebacterium</taxon>
    </lineage>
</organism>
<name>L1MI59_9CORY</name>
<dbReference type="PATRIC" id="fig|1035195.3.peg.873"/>
<dbReference type="Proteomes" id="UP000010445">
    <property type="component" value="Unassembled WGS sequence"/>
</dbReference>
<gene>
    <name evidence="1" type="ORF">HMPREF9997_00976</name>
</gene>